<dbReference type="GO" id="GO:0008270">
    <property type="term" value="F:zinc ion binding"/>
    <property type="evidence" value="ECO:0007669"/>
    <property type="project" value="UniProtKB-KW"/>
</dbReference>
<keyword evidence="5" id="KW-1133">Transmembrane helix</keyword>
<comment type="caution">
    <text evidence="7">The sequence shown here is derived from an EMBL/GenBank/DDBJ whole genome shotgun (WGS) entry which is preliminary data.</text>
</comment>
<protein>
    <recommendedName>
        <fullName evidence="6">RING-CH-type domain-containing protein</fullName>
    </recommendedName>
</protein>
<feature type="region of interest" description="Disordered" evidence="4">
    <location>
        <begin position="26"/>
        <end position="51"/>
    </location>
</feature>
<evidence type="ECO:0000313" key="7">
    <source>
        <dbReference type="EMBL" id="KAF4704762.1"/>
    </source>
</evidence>
<keyword evidence="1" id="KW-0479">Metal-binding</keyword>
<dbReference type="AlphaFoldDB" id="A0A7J6Q992"/>
<evidence type="ECO:0000256" key="1">
    <source>
        <dbReference type="ARBA" id="ARBA00022723"/>
    </source>
</evidence>
<gene>
    <name evidence="7" type="ORF">FOZ62_020033</name>
</gene>
<accession>A0A7J6Q992</accession>
<keyword evidence="2" id="KW-0863">Zinc-finger</keyword>
<dbReference type="Gene3D" id="3.30.40.10">
    <property type="entry name" value="Zinc/RING finger domain, C3HC4 (zinc finger)"/>
    <property type="match status" value="1"/>
</dbReference>
<dbReference type="Pfam" id="PF12906">
    <property type="entry name" value="RINGv"/>
    <property type="match status" value="1"/>
</dbReference>
<feature type="compositionally biased region" description="Polar residues" evidence="4">
    <location>
        <begin position="26"/>
        <end position="38"/>
    </location>
</feature>
<dbReference type="InterPro" id="IPR013083">
    <property type="entry name" value="Znf_RING/FYVE/PHD"/>
</dbReference>
<feature type="transmembrane region" description="Helical" evidence="5">
    <location>
        <begin position="142"/>
        <end position="171"/>
    </location>
</feature>
<keyword evidence="5" id="KW-0812">Transmembrane</keyword>
<reference evidence="7 8" key="1">
    <citation type="submission" date="2020-04" db="EMBL/GenBank/DDBJ databases">
        <title>Perkinsus olseni comparative genomics.</title>
        <authorList>
            <person name="Bogema D.R."/>
        </authorList>
    </citation>
    <scope>NUCLEOTIDE SEQUENCE [LARGE SCALE GENOMIC DNA]</scope>
    <source>
        <strain evidence="7">ATCC PRA-205</strain>
    </source>
</reference>
<organism evidence="7 8">
    <name type="scientific">Perkinsus olseni</name>
    <name type="common">Perkinsus atlanticus</name>
    <dbReference type="NCBI Taxonomy" id="32597"/>
    <lineage>
        <taxon>Eukaryota</taxon>
        <taxon>Sar</taxon>
        <taxon>Alveolata</taxon>
        <taxon>Perkinsozoa</taxon>
        <taxon>Perkinsea</taxon>
        <taxon>Perkinsida</taxon>
        <taxon>Perkinsidae</taxon>
        <taxon>Perkinsus</taxon>
    </lineage>
</organism>
<feature type="domain" description="RING-CH-type" evidence="6">
    <location>
        <begin position="52"/>
        <end position="124"/>
    </location>
</feature>
<evidence type="ECO:0000256" key="5">
    <source>
        <dbReference type="SAM" id="Phobius"/>
    </source>
</evidence>
<dbReference type="SMART" id="SM00744">
    <property type="entry name" value="RINGv"/>
    <property type="match status" value="1"/>
</dbReference>
<name>A0A7J6Q992_PEROL</name>
<dbReference type="CDD" id="cd16495">
    <property type="entry name" value="RING_CH-C4HC3_MARCH"/>
    <property type="match status" value="1"/>
</dbReference>
<evidence type="ECO:0000259" key="6">
    <source>
        <dbReference type="PROSITE" id="PS51292"/>
    </source>
</evidence>
<dbReference type="PANTHER" id="PTHR46347:SF1">
    <property type="entry name" value="RING_FYVE_PHD ZINC FINGER SUPERFAMILY PROTEIN"/>
    <property type="match status" value="1"/>
</dbReference>
<proteinExistence type="predicted"/>
<dbReference type="SUPFAM" id="SSF57850">
    <property type="entry name" value="RING/U-box"/>
    <property type="match status" value="1"/>
</dbReference>
<evidence type="ECO:0000256" key="2">
    <source>
        <dbReference type="ARBA" id="ARBA00022771"/>
    </source>
</evidence>
<dbReference type="Proteomes" id="UP000574390">
    <property type="component" value="Unassembled WGS sequence"/>
</dbReference>
<evidence type="ECO:0000256" key="4">
    <source>
        <dbReference type="SAM" id="MobiDB-lite"/>
    </source>
</evidence>
<evidence type="ECO:0000256" key="3">
    <source>
        <dbReference type="ARBA" id="ARBA00022833"/>
    </source>
</evidence>
<dbReference type="InterPro" id="IPR011016">
    <property type="entry name" value="Znf_RING-CH"/>
</dbReference>
<dbReference type="EMBL" id="JABANM010031333">
    <property type="protein sequence ID" value="KAF4704762.1"/>
    <property type="molecule type" value="Genomic_DNA"/>
</dbReference>
<dbReference type="PANTHER" id="PTHR46347">
    <property type="entry name" value="RING/FYVE/PHD ZINC FINGER SUPERFAMILY PROTEIN"/>
    <property type="match status" value="1"/>
</dbReference>
<evidence type="ECO:0000313" key="8">
    <source>
        <dbReference type="Proteomes" id="UP000574390"/>
    </source>
</evidence>
<dbReference type="PROSITE" id="PS51292">
    <property type="entry name" value="ZF_RING_CH"/>
    <property type="match status" value="1"/>
</dbReference>
<keyword evidence="5" id="KW-0472">Membrane</keyword>
<sequence>MQPSIDSPRVVVFFVLMDNAVTKHSVSTEHTAGNQRGSRGTAARATGDSSGIDESTELICRICFGFTETKGNELIAPCMCKGTQKWVHVSCLQSWQRAMQIIGGDIASEKATTCNVCQGKLALAPPERPYLDRLWMPLKGILFTWLAAISAVVLHLSLIVLVFACSCWLIGPSRV</sequence>
<keyword evidence="3" id="KW-0862">Zinc</keyword>